<comment type="function">
    <text evidence="4">Leucine-rich repeat protein that likely mediates protein interactions, possibly in the context of signal transduction.</text>
</comment>
<keyword evidence="2" id="KW-0677">Repeat</keyword>
<sequence>MNSLNSRAVGDIVDDITRLHRSLPPRAGIDEVEAAVALLRAVDKEEKTQIDNISRQEKRSADIPDELFSVREQLQKNLVYFQSREQKREAMKLLDLENAHLLFDELVQRAERCLCPSSTNALTIEKDVTRSTSGEFGIREKRSTSLEKGKQTIKLRSPSGGESFKFQPKRRINEDREKLSLIKFASIIEASSKKGSREMNLQNKLMDQVDWLPASIGKLSTLINLNLSDNQLVALPTSIGALPSLTKLDLHSNKLVELPVSIGELFSLSHLDLRGNLLTTIPPSFAQLSQLVELDLSSNRLSSLPDAVGSLVSLKKLNIEANDVEELPHTIGNCASLVELRADYNRLKCLPEAVGRMESLEILSVRYNSIKGLPTTMSSLAKLRELDVSFNELESVPESLCLVTTLVKLNVGNNFADLQTLPRSIGNLEMLEELDISNNQIRVLPDSFGMLSHLRVLHVEENPLEVPPSKIAQMEAQAVVEYMAEHVAKRAIRLHPLKAEDCTQLCFFSRPNKRKPGDSKRRNKF</sequence>
<dbReference type="EMBL" id="JANAVB010012198">
    <property type="protein sequence ID" value="KAJ6836375.1"/>
    <property type="molecule type" value="Genomic_DNA"/>
</dbReference>
<keyword evidence="8" id="KW-1185">Reference proteome</keyword>
<comment type="caution">
    <text evidence="7">The sequence shown here is derived from an EMBL/GenBank/DDBJ whole genome shotgun (WGS) entry which is preliminary data.</text>
</comment>
<dbReference type="EMBL" id="JANAVB010012244">
    <property type="protein sequence ID" value="KAJ6836149.1"/>
    <property type="molecule type" value="Genomic_DNA"/>
</dbReference>
<evidence type="ECO:0000313" key="7">
    <source>
        <dbReference type="EMBL" id="KAJ6836375.1"/>
    </source>
</evidence>
<name>A0AAX6H7L6_IRIPA</name>
<proteinExistence type="inferred from homology"/>
<dbReference type="SUPFAM" id="SSF52058">
    <property type="entry name" value="L domain-like"/>
    <property type="match status" value="1"/>
</dbReference>
<evidence type="ECO:0000256" key="1">
    <source>
        <dbReference type="ARBA" id="ARBA00022614"/>
    </source>
</evidence>
<dbReference type="Proteomes" id="UP001140949">
    <property type="component" value="Unassembled WGS sequence"/>
</dbReference>
<dbReference type="PROSITE" id="PS51450">
    <property type="entry name" value="LRR"/>
    <property type="match status" value="5"/>
</dbReference>
<keyword evidence="1" id="KW-0433">Leucine-rich repeat</keyword>
<feature type="domain" description="Disease resistance R13L4/SHOC-2-like LRR" evidence="5">
    <location>
        <begin position="294"/>
        <end position="409"/>
    </location>
</feature>
<dbReference type="SMART" id="SM00369">
    <property type="entry name" value="LRR_TYP"/>
    <property type="match status" value="9"/>
</dbReference>
<dbReference type="SMART" id="SM00364">
    <property type="entry name" value="LRR_BAC"/>
    <property type="match status" value="10"/>
</dbReference>
<evidence type="ECO:0000313" key="6">
    <source>
        <dbReference type="EMBL" id="KAJ6836149.1"/>
    </source>
</evidence>
<evidence type="ECO:0000256" key="3">
    <source>
        <dbReference type="ARBA" id="ARBA00023786"/>
    </source>
</evidence>
<protein>
    <submittedName>
        <fullName evidence="7">Plant intracellular Ras-group-related LRR protein 4-like</fullName>
    </submittedName>
</protein>
<accession>A0AAX6H7L6</accession>
<dbReference type="Pfam" id="PF00560">
    <property type="entry name" value="LRR_1"/>
    <property type="match status" value="3"/>
</dbReference>
<organism evidence="7 8">
    <name type="scientific">Iris pallida</name>
    <name type="common">Sweet iris</name>
    <dbReference type="NCBI Taxonomy" id="29817"/>
    <lineage>
        <taxon>Eukaryota</taxon>
        <taxon>Viridiplantae</taxon>
        <taxon>Streptophyta</taxon>
        <taxon>Embryophyta</taxon>
        <taxon>Tracheophyta</taxon>
        <taxon>Spermatophyta</taxon>
        <taxon>Magnoliopsida</taxon>
        <taxon>Liliopsida</taxon>
        <taxon>Asparagales</taxon>
        <taxon>Iridaceae</taxon>
        <taxon>Iridoideae</taxon>
        <taxon>Irideae</taxon>
        <taxon>Iris</taxon>
    </lineage>
</organism>
<evidence type="ECO:0000259" key="5">
    <source>
        <dbReference type="Pfam" id="PF23598"/>
    </source>
</evidence>
<dbReference type="InterPro" id="IPR032675">
    <property type="entry name" value="LRR_dom_sf"/>
</dbReference>
<gene>
    <name evidence="7" type="ORF">M6B38_328245</name>
    <name evidence="6" type="ORF">M6B38_328490</name>
</gene>
<evidence type="ECO:0000313" key="8">
    <source>
        <dbReference type="Proteomes" id="UP001140949"/>
    </source>
</evidence>
<dbReference type="Pfam" id="PF23598">
    <property type="entry name" value="LRR_14"/>
    <property type="match status" value="1"/>
</dbReference>
<reference evidence="7" key="2">
    <citation type="submission" date="2023-04" db="EMBL/GenBank/DDBJ databases">
        <authorList>
            <person name="Bruccoleri R.E."/>
            <person name="Oakeley E.J."/>
            <person name="Faust A.-M."/>
            <person name="Dessus-Babus S."/>
            <person name="Altorfer M."/>
            <person name="Burckhardt D."/>
            <person name="Oertli M."/>
            <person name="Naumann U."/>
            <person name="Petersen F."/>
            <person name="Wong J."/>
        </authorList>
    </citation>
    <scope>NUCLEOTIDE SEQUENCE</scope>
    <source>
        <strain evidence="7">GSM-AAB239-AS_SAM_17_03QT</strain>
        <tissue evidence="7">Leaf</tissue>
    </source>
</reference>
<dbReference type="InterPro" id="IPR050216">
    <property type="entry name" value="LRR_domain-containing"/>
</dbReference>
<dbReference type="AlphaFoldDB" id="A0AAX6H7L6"/>
<dbReference type="Gene3D" id="3.80.10.10">
    <property type="entry name" value="Ribonuclease Inhibitor"/>
    <property type="match status" value="1"/>
</dbReference>
<evidence type="ECO:0000256" key="2">
    <source>
        <dbReference type="ARBA" id="ARBA00022737"/>
    </source>
</evidence>
<dbReference type="InterPro" id="IPR001611">
    <property type="entry name" value="Leu-rich_rpt"/>
</dbReference>
<dbReference type="PRINTS" id="PR00019">
    <property type="entry name" value="LEURICHRPT"/>
</dbReference>
<dbReference type="InterPro" id="IPR003591">
    <property type="entry name" value="Leu-rich_rpt_typical-subtyp"/>
</dbReference>
<dbReference type="InterPro" id="IPR055414">
    <property type="entry name" value="LRR_R13L4/SHOC2-like"/>
</dbReference>
<evidence type="ECO:0000256" key="4">
    <source>
        <dbReference type="ARBA" id="ARBA00037519"/>
    </source>
</evidence>
<reference evidence="7" key="1">
    <citation type="journal article" date="2023" name="GigaByte">
        <title>Genome assembly of the bearded iris, Iris pallida Lam.</title>
        <authorList>
            <person name="Bruccoleri R.E."/>
            <person name="Oakeley E.J."/>
            <person name="Faust A.M.E."/>
            <person name="Altorfer M."/>
            <person name="Dessus-Babus S."/>
            <person name="Burckhardt D."/>
            <person name="Oertli M."/>
            <person name="Naumann U."/>
            <person name="Petersen F."/>
            <person name="Wong J."/>
        </authorList>
    </citation>
    <scope>NUCLEOTIDE SEQUENCE</scope>
    <source>
        <strain evidence="7">GSM-AAB239-AS_SAM_17_03QT</strain>
    </source>
</reference>
<comment type="similarity">
    <text evidence="3">Belongs to the SHOC2 family.</text>
</comment>
<dbReference type="PANTHER" id="PTHR48051">
    <property type="match status" value="1"/>
</dbReference>
<dbReference type="FunFam" id="3.80.10.10:FF:000405">
    <property type="entry name" value="Plant intracellular Ras-group-related LRR protein 4"/>
    <property type="match status" value="1"/>
</dbReference>
<dbReference type="PANTHER" id="PTHR48051:SF54">
    <property type="entry name" value="LEUCINE-RICH REPEAT-CONTAINING PROTEIN"/>
    <property type="match status" value="1"/>
</dbReference>
<dbReference type="GO" id="GO:0005737">
    <property type="term" value="C:cytoplasm"/>
    <property type="evidence" value="ECO:0007669"/>
    <property type="project" value="TreeGrafter"/>
</dbReference>